<dbReference type="InterPro" id="IPR005946">
    <property type="entry name" value="Rib-P_diPkinase"/>
</dbReference>
<comment type="caution">
    <text evidence="2">The sequence shown here is derived from an EMBL/GenBank/DDBJ whole genome shotgun (WGS) entry which is preliminary data.</text>
</comment>
<dbReference type="InterPro" id="IPR012337">
    <property type="entry name" value="RNaseH-like_sf"/>
</dbReference>
<reference evidence="2" key="1">
    <citation type="journal article" date="2019" name="Sci. Rep.">
        <title>Draft genome of Tanacetum cinerariifolium, the natural source of mosquito coil.</title>
        <authorList>
            <person name="Yamashiro T."/>
            <person name="Shiraishi A."/>
            <person name="Satake H."/>
            <person name="Nakayama K."/>
        </authorList>
    </citation>
    <scope>NUCLEOTIDE SEQUENCE</scope>
</reference>
<evidence type="ECO:0000256" key="1">
    <source>
        <dbReference type="ARBA" id="ARBA00006478"/>
    </source>
</evidence>
<sequence length="489" mass="55404">MVRVSGPETQHLIIPSEHTLKSINIDLSSSNSNSIKKAFNLNSQSERTIQTLEDMLRSCVIEFGSSWDRHLPLVEFSYNNSYHVSIKAAPFKALYGRKYKIVQIINLPLTARSRQKSYGNVRRKPLEFNVRDMVMLRVSPWMGVIRFGKRGKLSPRLDGTRDEAWSSHGNEKIPSTASIRIFSRKKSRRVRGIKHRDGALVRRKGCKTPYLRILRFDDDLEMINRGDSSPAVIFKQLSVIFALPRLFVASFTLVLPFFPTGSFERMEEEGDVATTFTMARILSNIPISRGGPPSLVIYDMHALQVVREGEKRIFPIEEGDYVGRHVVIVDDLIQFGGTLIECQKVLAAHGATKVSIFHRGNDSSGSTASLSSLVNRLDPILCRIANLGEHRHFTLDALITKLDKHDLIDESIDSVIARFNTIITSLKDLGEGYSSRNYVRKFLRALHPKWRAKVTVIEDSKDLTSLSHDELIENLKVHELIIKKDSEIV</sequence>
<dbReference type="InterPro" id="IPR036397">
    <property type="entry name" value="RNaseH_sf"/>
</dbReference>
<name>A0A6L2LDB3_TANCI</name>
<keyword evidence="2" id="KW-0548">Nucleotidyltransferase</keyword>
<accession>A0A6L2LDB3</accession>
<comment type="similarity">
    <text evidence="1">Belongs to the ribose-phosphate pyrophosphokinase family.</text>
</comment>
<dbReference type="InterPro" id="IPR000836">
    <property type="entry name" value="PRTase_dom"/>
</dbReference>
<keyword evidence="2" id="KW-0808">Transferase</keyword>
<dbReference type="AlphaFoldDB" id="A0A6L2LDB3"/>
<dbReference type="SUPFAM" id="SSF53271">
    <property type="entry name" value="PRTase-like"/>
    <property type="match status" value="1"/>
</dbReference>
<dbReference type="PANTHER" id="PTHR10210:SF34">
    <property type="entry name" value="RIBOSE-PHOSPHATE PYROPHOSPHOKINASE 4"/>
    <property type="match status" value="1"/>
</dbReference>
<dbReference type="GO" id="GO:0005737">
    <property type="term" value="C:cytoplasm"/>
    <property type="evidence" value="ECO:0007669"/>
    <property type="project" value="TreeGrafter"/>
</dbReference>
<keyword evidence="2" id="KW-0695">RNA-directed DNA polymerase</keyword>
<dbReference type="GO" id="GO:0002189">
    <property type="term" value="C:ribose phosphate diphosphokinase complex"/>
    <property type="evidence" value="ECO:0007669"/>
    <property type="project" value="TreeGrafter"/>
</dbReference>
<dbReference type="GO" id="GO:0003676">
    <property type="term" value="F:nucleic acid binding"/>
    <property type="evidence" value="ECO:0007669"/>
    <property type="project" value="InterPro"/>
</dbReference>
<protein>
    <submittedName>
        <fullName evidence="2">Putative reverse transcriptase domain-containing protein</fullName>
    </submittedName>
</protein>
<dbReference type="CDD" id="cd06223">
    <property type="entry name" value="PRTases_typeI"/>
    <property type="match status" value="1"/>
</dbReference>
<dbReference type="InterPro" id="IPR029057">
    <property type="entry name" value="PRTase-like"/>
</dbReference>
<dbReference type="Gene3D" id="3.30.420.10">
    <property type="entry name" value="Ribonuclease H-like superfamily/Ribonuclease H"/>
    <property type="match status" value="1"/>
</dbReference>
<dbReference type="GO" id="GO:0003964">
    <property type="term" value="F:RNA-directed DNA polymerase activity"/>
    <property type="evidence" value="ECO:0007669"/>
    <property type="project" value="UniProtKB-KW"/>
</dbReference>
<proteinExistence type="inferred from homology"/>
<dbReference type="GO" id="GO:0006164">
    <property type="term" value="P:purine nucleotide biosynthetic process"/>
    <property type="evidence" value="ECO:0007669"/>
    <property type="project" value="TreeGrafter"/>
</dbReference>
<dbReference type="SUPFAM" id="SSF53098">
    <property type="entry name" value="Ribonuclease H-like"/>
    <property type="match status" value="1"/>
</dbReference>
<dbReference type="Gene3D" id="3.40.50.2020">
    <property type="match status" value="1"/>
</dbReference>
<evidence type="ECO:0000313" key="2">
    <source>
        <dbReference type="EMBL" id="GEU59763.1"/>
    </source>
</evidence>
<organism evidence="2">
    <name type="scientific">Tanacetum cinerariifolium</name>
    <name type="common">Dalmatian daisy</name>
    <name type="synonym">Chrysanthemum cinerariifolium</name>
    <dbReference type="NCBI Taxonomy" id="118510"/>
    <lineage>
        <taxon>Eukaryota</taxon>
        <taxon>Viridiplantae</taxon>
        <taxon>Streptophyta</taxon>
        <taxon>Embryophyta</taxon>
        <taxon>Tracheophyta</taxon>
        <taxon>Spermatophyta</taxon>
        <taxon>Magnoliopsida</taxon>
        <taxon>eudicotyledons</taxon>
        <taxon>Gunneridae</taxon>
        <taxon>Pentapetalae</taxon>
        <taxon>asterids</taxon>
        <taxon>campanulids</taxon>
        <taxon>Asterales</taxon>
        <taxon>Asteraceae</taxon>
        <taxon>Asteroideae</taxon>
        <taxon>Anthemideae</taxon>
        <taxon>Anthemidinae</taxon>
        <taxon>Tanacetum</taxon>
    </lineage>
</organism>
<dbReference type="PANTHER" id="PTHR10210">
    <property type="entry name" value="RIBOSE-PHOSPHATE DIPHOSPHOKINASE FAMILY MEMBER"/>
    <property type="match status" value="1"/>
</dbReference>
<dbReference type="EMBL" id="BKCJ010004225">
    <property type="protein sequence ID" value="GEU59763.1"/>
    <property type="molecule type" value="Genomic_DNA"/>
</dbReference>
<dbReference type="Pfam" id="PF14223">
    <property type="entry name" value="Retrotran_gag_2"/>
    <property type="match status" value="1"/>
</dbReference>
<dbReference type="GO" id="GO:0006015">
    <property type="term" value="P:5-phosphoribose 1-diphosphate biosynthetic process"/>
    <property type="evidence" value="ECO:0007669"/>
    <property type="project" value="TreeGrafter"/>
</dbReference>
<dbReference type="GO" id="GO:0000287">
    <property type="term" value="F:magnesium ion binding"/>
    <property type="evidence" value="ECO:0007669"/>
    <property type="project" value="InterPro"/>
</dbReference>
<gene>
    <name evidence="2" type="ORF">Tci_031741</name>
</gene>